<dbReference type="PANTHER" id="PTHR14052">
    <property type="entry name" value="ORIGIN RECOGNITION COMPLEX SUBUNIT 2"/>
    <property type="match status" value="1"/>
</dbReference>
<comment type="caution">
    <text evidence="1">The sequence shown here is derived from an EMBL/GenBank/DDBJ whole genome shotgun (WGS) entry which is preliminary data.</text>
</comment>
<name>A0A565BN04_9BRAS</name>
<evidence type="ECO:0000313" key="2">
    <source>
        <dbReference type="Proteomes" id="UP000489600"/>
    </source>
</evidence>
<dbReference type="AlphaFoldDB" id="A0A565BN04"/>
<evidence type="ECO:0000313" key="1">
    <source>
        <dbReference type="EMBL" id="VVB02290.1"/>
    </source>
</evidence>
<dbReference type="GO" id="GO:0003688">
    <property type="term" value="F:DNA replication origin binding"/>
    <property type="evidence" value="ECO:0007669"/>
    <property type="project" value="UniProtKB-UniRule"/>
</dbReference>
<dbReference type="Proteomes" id="UP000489600">
    <property type="component" value="Unassembled WGS sequence"/>
</dbReference>
<gene>
    <name evidence="1" type="ORF">ANE_LOCUS12734</name>
</gene>
<keyword evidence="2" id="KW-1185">Reference proteome</keyword>
<dbReference type="OrthoDB" id="20198at2759"/>
<protein>
    <submittedName>
        <fullName evidence="1">Uncharacterized protein</fullName>
    </submittedName>
</protein>
<reference evidence="1" key="1">
    <citation type="submission" date="2019-07" db="EMBL/GenBank/DDBJ databases">
        <authorList>
            <person name="Dittberner H."/>
        </authorList>
    </citation>
    <scope>NUCLEOTIDE SEQUENCE [LARGE SCALE GENOMIC DNA]</scope>
</reference>
<sequence>MLWFLDPKYFDHHCCHNSEFQSVRPDATVRSHKIHCVVLDLRKKALIEDFAEYSVVVINGYLPSCGTRKWCTRSLTGYGTTFSPYKVEGVFFPLVLAQESTSQTAKKKQPLSYRSLTPNDQNVFKILAEYQLSHPDEDSMPTDNLYSASRERFFVSSQVTLNSLC</sequence>
<accession>A0A565BN04</accession>
<dbReference type="PANTHER" id="PTHR14052:SF0">
    <property type="entry name" value="ORIGIN RECOGNITION COMPLEX SUBUNIT 2"/>
    <property type="match status" value="1"/>
</dbReference>
<proteinExistence type="predicted"/>
<organism evidence="1 2">
    <name type="scientific">Arabis nemorensis</name>
    <dbReference type="NCBI Taxonomy" id="586526"/>
    <lineage>
        <taxon>Eukaryota</taxon>
        <taxon>Viridiplantae</taxon>
        <taxon>Streptophyta</taxon>
        <taxon>Embryophyta</taxon>
        <taxon>Tracheophyta</taxon>
        <taxon>Spermatophyta</taxon>
        <taxon>Magnoliopsida</taxon>
        <taxon>eudicotyledons</taxon>
        <taxon>Gunneridae</taxon>
        <taxon>Pentapetalae</taxon>
        <taxon>rosids</taxon>
        <taxon>malvids</taxon>
        <taxon>Brassicales</taxon>
        <taxon>Brassicaceae</taxon>
        <taxon>Arabideae</taxon>
        <taxon>Arabis</taxon>
    </lineage>
</organism>
<dbReference type="GO" id="GO:0006260">
    <property type="term" value="P:DNA replication"/>
    <property type="evidence" value="ECO:0007669"/>
    <property type="project" value="UniProtKB-UniRule"/>
</dbReference>
<dbReference type="GO" id="GO:0005664">
    <property type="term" value="C:nuclear origin of replication recognition complex"/>
    <property type="evidence" value="ECO:0007669"/>
    <property type="project" value="UniProtKB-UniRule"/>
</dbReference>
<dbReference type="EMBL" id="CABITT030000004">
    <property type="protein sequence ID" value="VVB02290.1"/>
    <property type="molecule type" value="Genomic_DNA"/>
</dbReference>
<dbReference type="InterPro" id="IPR007220">
    <property type="entry name" value="ORC2"/>
</dbReference>